<dbReference type="GO" id="GO:0031932">
    <property type="term" value="C:TORC2 complex"/>
    <property type="evidence" value="ECO:0007669"/>
    <property type="project" value="InterPro"/>
</dbReference>
<dbReference type="Pfam" id="PF00400">
    <property type="entry name" value="WD40"/>
    <property type="match status" value="2"/>
</dbReference>
<feature type="repeat" description="WD" evidence="4">
    <location>
        <begin position="487"/>
        <end position="503"/>
    </location>
</feature>
<reference evidence="7" key="1">
    <citation type="submission" date="2021-12" db="EMBL/GenBank/DDBJ databases">
        <title>Convergent genome expansion in fungi linked to evolution of root-endophyte symbiosis.</title>
        <authorList>
            <consortium name="DOE Joint Genome Institute"/>
            <person name="Ke Y.-H."/>
            <person name="Bonito G."/>
            <person name="Liao H.-L."/>
            <person name="Looney B."/>
            <person name="Rojas-Flechas A."/>
            <person name="Nash J."/>
            <person name="Hameed K."/>
            <person name="Schadt C."/>
            <person name="Martin F."/>
            <person name="Crous P.W."/>
            <person name="Miettinen O."/>
            <person name="Magnuson J.K."/>
            <person name="Labbe J."/>
            <person name="Jacobson D."/>
            <person name="Doktycz M.J."/>
            <person name="Veneault-Fourrey C."/>
            <person name="Kuo A."/>
            <person name="Mondo S."/>
            <person name="Calhoun S."/>
            <person name="Riley R."/>
            <person name="Ohm R."/>
            <person name="LaButti K."/>
            <person name="Andreopoulos B."/>
            <person name="Pangilinan J."/>
            <person name="Nolan M."/>
            <person name="Tritt A."/>
            <person name="Clum A."/>
            <person name="Lipzen A."/>
            <person name="Daum C."/>
            <person name="Barry K."/>
            <person name="Grigoriev I.V."/>
            <person name="Vilgalys R."/>
        </authorList>
    </citation>
    <scope>NUCLEOTIDE SEQUENCE</scope>
    <source>
        <strain evidence="7">PMI_201</strain>
    </source>
</reference>
<dbReference type="PROSITE" id="PS00678">
    <property type="entry name" value="WD_REPEATS_1"/>
    <property type="match status" value="1"/>
</dbReference>
<dbReference type="Proteomes" id="UP001201262">
    <property type="component" value="Unassembled WGS sequence"/>
</dbReference>
<comment type="similarity">
    <text evidence="1">Belongs to the WD repeat LST8 family.</text>
</comment>
<dbReference type="RefSeq" id="XP_046067203.1">
    <property type="nucleotide sequence ID" value="XM_046218633.1"/>
</dbReference>
<keyword evidence="8" id="KW-1185">Reference proteome</keyword>
<name>A0AAD4KK28_9EURO</name>
<protein>
    <submittedName>
        <fullName evidence="7">WD40-repeat-containing domain protein</fullName>
    </submittedName>
</protein>
<dbReference type="InterPro" id="IPR015943">
    <property type="entry name" value="WD40/YVTN_repeat-like_dom_sf"/>
</dbReference>
<dbReference type="InterPro" id="IPR001680">
    <property type="entry name" value="WD40_rpt"/>
</dbReference>
<dbReference type="AlphaFoldDB" id="A0AAD4KK28"/>
<keyword evidence="2 4" id="KW-0853">WD repeat</keyword>
<dbReference type="InterPro" id="IPR037588">
    <property type="entry name" value="MLST8"/>
</dbReference>
<proteinExistence type="inferred from homology"/>
<evidence type="ECO:0000256" key="4">
    <source>
        <dbReference type="PROSITE-ProRule" id="PRU00221"/>
    </source>
</evidence>
<dbReference type="GeneID" id="70248920"/>
<evidence type="ECO:0000256" key="1">
    <source>
        <dbReference type="ARBA" id="ARBA00009890"/>
    </source>
</evidence>
<dbReference type="InterPro" id="IPR036322">
    <property type="entry name" value="WD40_repeat_dom_sf"/>
</dbReference>
<dbReference type="Gene3D" id="2.130.10.10">
    <property type="entry name" value="YVTN repeat-like/Quinoprotein amine dehydrogenase"/>
    <property type="match status" value="1"/>
</dbReference>
<dbReference type="FunFam" id="2.130.10.10:FF:000969">
    <property type="entry name" value="WD repeat protein"/>
    <property type="match status" value="1"/>
</dbReference>
<feature type="coiled-coil region" evidence="5">
    <location>
        <begin position="915"/>
        <end position="949"/>
    </location>
</feature>
<dbReference type="PROSITE" id="PS50082">
    <property type="entry name" value="WD_REPEATS_2"/>
    <property type="match status" value="1"/>
</dbReference>
<keyword evidence="5" id="KW-0175">Coiled coil</keyword>
<feature type="region of interest" description="Disordered" evidence="6">
    <location>
        <begin position="975"/>
        <end position="994"/>
    </location>
</feature>
<dbReference type="GO" id="GO:0031929">
    <property type="term" value="P:TOR signaling"/>
    <property type="evidence" value="ECO:0007669"/>
    <property type="project" value="InterPro"/>
</dbReference>
<dbReference type="PANTHER" id="PTHR19842:SF2">
    <property type="entry name" value="WD REPEAT PROTEIN (AFU_ORTHOLOGUE AFUA_5G04300)"/>
    <property type="match status" value="1"/>
</dbReference>
<evidence type="ECO:0000313" key="7">
    <source>
        <dbReference type="EMBL" id="KAH8691111.1"/>
    </source>
</evidence>
<organism evidence="7 8">
    <name type="scientific">Talaromyces proteolyticus</name>
    <dbReference type="NCBI Taxonomy" id="1131652"/>
    <lineage>
        <taxon>Eukaryota</taxon>
        <taxon>Fungi</taxon>
        <taxon>Dikarya</taxon>
        <taxon>Ascomycota</taxon>
        <taxon>Pezizomycotina</taxon>
        <taxon>Eurotiomycetes</taxon>
        <taxon>Eurotiomycetidae</taxon>
        <taxon>Eurotiales</taxon>
        <taxon>Trichocomaceae</taxon>
        <taxon>Talaromyces</taxon>
        <taxon>Talaromyces sect. Bacilispori</taxon>
    </lineage>
</organism>
<feature type="region of interest" description="Disordered" evidence="6">
    <location>
        <begin position="39"/>
        <end position="111"/>
    </location>
</feature>
<evidence type="ECO:0000313" key="8">
    <source>
        <dbReference type="Proteomes" id="UP001201262"/>
    </source>
</evidence>
<dbReference type="SMART" id="SM00320">
    <property type="entry name" value="WD40"/>
    <property type="match status" value="6"/>
</dbReference>
<keyword evidence="3" id="KW-0677">Repeat</keyword>
<comment type="caution">
    <text evidence="7">The sequence shown here is derived from an EMBL/GenBank/DDBJ whole genome shotgun (WGS) entry which is preliminary data.</text>
</comment>
<dbReference type="EMBL" id="JAJTJA010000012">
    <property type="protein sequence ID" value="KAH8691111.1"/>
    <property type="molecule type" value="Genomic_DNA"/>
</dbReference>
<dbReference type="GO" id="GO:0032956">
    <property type="term" value="P:regulation of actin cytoskeleton organization"/>
    <property type="evidence" value="ECO:0007669"/>
    <property type="project" value="TreeGrafter"/>
</dbReference>
<sequence>MGGSDESSRERETLLSQFLSYRDQRKQLSDIPQIDTATRAANVAQSSSPVNHQLPLPKRRGRPPKRALSEVPSRNLVIGHSSTSHTTELESPPRRIQAGPQRPRRSNARLNNYYSKSNYSGYARDLVDEHERSENDTEDEEKSILNAKKATPSSLDVCIHRPQISKRPRVIYSSKNLQIYRQTFASLDEIADLPGKFRYETESNPSNYAQKYKRDTSNPILHVAFSEEEIEAMICLLGCDSPDTISSEMSLADQVIHVVRSMPKSRVGGRFIAQIKRMVRLGKLLAKNGFDTLAAYHQSLESVNRQMRGLIESLLNQIFTGASASLDSTKCLTMALRLQRRRKADISAFIKDAMLGCLPARPYYVKATSNSSLVQNRHQACRFSTRLQENSHSSYKLRRGHFWKGASNDVINLAWSPDGTKFAVGAAAQCDEHNMQYNRCNNLLLGDVMRNSIRELPAHRVPYPVANALNTHLYMSVSAVHWFQDALYTASYDKTVKVWDVSSYTNAICTRTLHHDHKVQVMARQHNSNILATATDVSVHLWHMDALGETSQCLDFSNQRSIKHPRMIRNVDLLPSSLAWGSSPRTSNLLVAGFSGKESCEGDACREGLLAMWQLTESSVVPSPVQPNAQNIFDVKFHPSMPWFATGSSVPPTGSGAGKGVRSLVRVYEPSGMKRCAVEFNCPALDINDVTFCPMDKWLISASCTDGVTYVWDSRNPEQILHRLAHGEALNQLDEQLTREQADVGVRVALWGNSVDNFMTGGSDGALKSWNVLRAPENVFIEDIAVIEDEIMSGAFSPDKSSLLVGDAAGGVHIFSPGADAVEELNYDYSHEDKESPALSLDSGKSIGRQLLSSRQLIQHSTYGVCKGPAYNGPYAAWARPDGTPRELLPITPLLPEFEHQQLDGPVTASDSHGMDELSRTILEMQRTVAQIRNKVSNKRRRSQESQQRAAPKVTIDLCSDGERMVSKPIWIDLTADSDDDSGDNNPLNEDSDLEDYWFPESHAIDANIRYSSV</sequence>
<evidence type="ECO:0000256" key="3">
    <source>
        <dbReference type="ARBA" id="ARBA00022737"/>
    </source>
</evidence>
<accession>A0AAD4KK28</accession>
<gene>
    <name evidence="7" type="ORF">BGW36DRAFT_400468</name>
</gene>
<dbReference type="InterPro" id="IPR019775">
    <property type="entry name" value="WD40_repeat_CS"/>
</dbReference>
<evidence type="ECO:0000256" key="2">
    <source>
        <dbReference type="ARBA" id="ARBA00022574"/>
    </source>
</evidence>
<evidence type="ECO:0000256" key="6">
    <source>
        <dbReference type="SAM" id="MobiDB-lite"/>
    </source>
</evidence>
<evidence type="ECO:0000256" key="5">
    <source>
        <dbReference type="SAM" id="Coils"/>
    </source>
</evidence>
<dbReference type="SUPFAM" id="SSF50978">
    <property type="entry name" value="WD40 repeat-like"/>
    <property type="match status" value="1"/>
</dbReference>
<dbReference type="GO" id="GO:0031931">
    <property type="term" value="C:TORC1 complex"/>
    <property type="evidence" value="ECO:0007669"/>
    <property type="project" value="InterPro"/>
</dbReference>
<dbReference type="PANTHER" id="PTHR19842">
    <property type="entry name" value="G BETA-LIKE PROTEIN GBL"/>
    <property type="match status" value="1"/>
</dbReference>